<evidence type="ECO:0000313" key="4">
    <source>
        <dbReference type="Proteomes" id="UP000325315"/>
    </source>
</evidence>
<dbReference type="OrthoDB" id="10266771at2759"/>
<feature type="transmembrane region" description="Helical" evidence="1">
    <location>
        <begin position="154"/>
        <end position="174"/>
    </location>
</feature>
<organism evidence="3 4">
    <name type="scientific">Gossypium australe</name>
    <dbReference type="NCBI Taxonomy" id="47621"/>
    <lineage>
        <taxon>Eukaryota</taxon>
        <taxon>Viridiplantae</taxon>
        <taxon>Streptophyta</taxon>
        <taxon>Embryophyta</taxon>
        <taxon>Tracheophyta</taxon>
        <taxon>Spermatophyta</taxon>
        <taxon>Magnoliopsida</taxon>
        <taxon>eudicotyledons</taxon>
        <taxon>Gunneridae</taxon>
        <taxon>Pentapetalae</taxon>
        <taxon>rosids</taxon>
        <taxon>malvids</taxon>
        <taxon>Malvales</taxon>
        <taxon>Malvaceae</taxon>
        <taxon>Malvoideae</taxon>
        <taxon>Gossypium</taxon>
    </lineage>
</organism>
<dbReference type="Gene3D" id="1.20.144.10">
    <property type="entry name" value="Phosphatidic acid phosphatase type 2/haloperoxidase"/>
    <property type="match status" value="1"/>
</dbReference>
<comment type="caution">
    <text evidence="3">The sequence shown here is derived from an EMBL/GenBank/DDBJ whole genome shotgun (WGS) entry which is preliminary data.</text>
</comment>
<keyword evidence="1" id="KW-0472">Membrane</keyword>
<evidence type="ECO:0000313" key="3">
    <source>
        <dbReference type="EMBL" id="KAA3460234.1"/>
    </source>
</evidence>
<feature type="domain" description="Phosphatidic acid phosphatase type 2/haloperoxidase" evidence="2">
    <location>
        <begin position="72"/>
        <end position="197"/>
    </location>
</feature>
<protein>
    <submittedName>
        <fullName evidence="3">Putative lipid phosphate phosphatase beta</fullName>
    </submittedName>
</protein>
<dbReference type="SMART" id="SM00014">
    <property type="entry name" value="acidPPc"/>
    <property type="match status" value="1"/>
</dbReference>
<dbReference type="Proteomes" id="UP000325315">
    <property type="component" value="Unassembled WGS sequence"/>
</dbReference>
<keyword evidence="4" id="KW-1185">Reference proteome</keyword>
<dbReference type="GO" id="GO:0042392">
    <property type="term" value="F:sphingosine-1-phosphate phosphatase activity"/>
    <property type="evidence" value="ECO:0007669"/>
    <property type="project" value="TreeGrafter"/>
</dbReference>
<feature type="transmembrane region" description="Helical" evidence="1">
    <location>
        <begin position="75"/>
        <end position="93"/>
    </location>
</feature>
<evidence type="ECO:0000259" key="2">
    <source>
        <dbReference type="SMART" id="SM00014"/>
    </source>
</evidence>
<feature type="transmembrane region" description="Helical" evidence="1">
    <location>
        <begin position="181"/>
        <end position="204"/>
    </location>
</feature>
<dbReference type="AlphaFoldDB" id="A0A5B6UUW8"/>
<evidence type="ECO:0000256" key="1">
    <source>
        <dbReference type="SAM" id="Phobius"/>
    </source>
</evidence>
<reference evidence="3" key="1">
    <citation type="submission" date="2019-08" db="EMBL/GenBank/DDBJ databases">
        <authorList>
            <person name="Liu F."/>
        </authorList>
    </citation>
    <scope>NUCLEOTIDE SEQUENCE [LARGE SCALE GENOMIC DNA]</scope>
    <source>
        <strain evidence="3">PA1801</strain>
        <tissue evidence="3">Leaf</tissue>
    </source>
</reference>
<feature type="transmembrane region" description="Helical" evidence="1">
    <location>
        <begin position="23"/>
        <end position="44"/>
    </location>
</feature>
<dbReference type="SUPFAM" id="SSF48317">
    <property type="entry name" value="Acid phosphatase/Vanadium-dependent haloperoxidase"/>
    <property type="match status" value="1"/>
</dbReference>
<dbReference type="EMBL" id="SMMG02000009">
    <property type="protein sequence ID" value="KAA3460234.1"/>
    <property type="molecule type" value="Genomic_DNA"/>
</dbReference>
<accession>A0A5B6UUW8</accession>
<keyword evidence="1" id="KW-0812">Transmembrane</keyword>
<name>A0A5B6UUW8_9ROSI</name>
<feature type="transmembrane region" description="Helical" evidence="1">
    <location>
        <begin position="113"/>
        <end position="134"/>
    </location>
</feature>
<sequence>MGSPEKTTTSSPFFLKPLITIDASVSLFLHTLFKPILPIFLLLLLEYSADFRFSFPVSLSLFLASPSFSSLSIPFILGHLLDLALIGLIKLTFRRTRPHYNPNMSPAVHADNFSFPSGHASRVMFLATLFHLIYQNHGGLISDFILRWVKFEPGLFLSGVWVWAILTAISRVLLGRHFLSDVLAGAFVGVLEGIVAFRSFSFWLDEGASSLYDHNMVVIGPTLMLAAVNFTAKIKDTEKTTGTEHVSRCTTSRLHALAIYHIKAGVKMSGKTLQLVL</sequence>
<dbReference type="Pfam" id="PF01569">
    <property type="entry name" value="PAP2"/>
    <property type="match status" value="1"/>
</dbReference>
<keyword evidence="1" id="KW-1133">Transmembrane helix</keyword>
<gene>
    <name evidence="3" type="ORF">EPI10_026923</name>
</gene>
<dbReference type="InterPro" id="IPR000326">
    <property type="entry name" value="PAP2/HPO"/>
</dbReference>
<dbReference type="InterPro" id="IPR036938">
    <property type="entry name" value="PAP2/HPO_sf"/>
</dbReference>
<proteinExistence type="predicted"/>
<feature type="transmembrane region" description="Helical" evidence="1">
    <location>
        <begin position="216"/>
        <end position="232"/>
    </location>
</feature>
<dbReference type="PANTHER" id="PTHR14969">
    <property type="entry name" value="SPHINGOSINE-1-PHOSPHATE PHOSPHOHYDROLASE"/>
    <property type="match status" value="1"/>
</dbReference>
<dbReference type="PANTHER" id="PTHR14969:SF13">
    <property type="entry name" value="AT30094P"/>
    <property type="match status" value="1"/>
</dbReference>